<keyword evidence="2" id="KW-1185">Reference proteome</keyword>
<comment type="caution">
    <text evidence="1">The sequence shown here is derived from an EMBL/GenBank/DDBJ whole genome shotgun (WGS) entry which is preliminary data.</text>
</comment>
<name>A0ABQ4WD33_9ASTR</name>
<gene>
    <name evidence="1" type="ORF">Tco_0624142</name>
</gene>
<evidence type="ECO:0000313" key="2">
    <source>
        <dbReference type="Proteomes" id="UP001151760"/>
    </source>
</evidence>
<reference evidence="1" key="1">
    <citation type="journal article" date="2022" name="Int. J. Mol. Sci.">
        <title>Draft Genome of Tanacetum Coccineum: Genomic Comparison of Closely Related Tanacetum-Family Plants.</title>
        <authorList>
            <person name="Yamashiro T."/>
            <person name="Shiraishi A."/>
            <person name="Nakayama K."/>
            <person name="Satake H."/>
        </authorList>
    </citation>
    <scope>NUCLEOTIDE SEQUENCE</scope>
</reference>
<sequence>MIGVAILVRLCERRDVRWGWKVIFVGTPLKKGDIRDDSVLVYDGLIKDCMEKIWKMMLLYVSPEKDSIIAPPSYTPGNDFKYCF</sequence>
<dbReference type="Proteomes" id="UP001151760">
    <property type="component" value="Unassembled WGS sequence"/>
</dbReference>
<evidence type="ECO:0000313" key="1">
    <source>
        <dbReference type="EMBL" id="GJS50780.1"/>
    </source>
</evidence>
<protein>
    <submittedName>
        <fullName evidence="1">Uncharacterized protein</fullName>
    </submittedName>
</protein>
<dbReference type="EMBL" id="BQNB010008540">
    <property type="protein sequence ID" value="GJS50780.1"/>
    <property type="molecule type" value="Genomic_DNA"/>
</dbReference>
<reference evidence="1" key="2">
    <citation type="submission" date="2022-01" db="EMBL/GenBank/DDBJ databases">
        <authorList>
            <person name="Yamashiro T."/>
            <person name="Shiraishi A."/>
            <person name="Satake H."/>
            <person name="Nakayama K."/>
        </authorList>
    </citation>
    <scope>NUCLEOTIDE SEQUENCE</scope>
</reference>
<proteinExistence type="predicted"/>
<organism evidence="1 2">
    <name type="scientific">Tanacetum coccineum</name>
    <dbReference type="NCBI Taxonomy" id="301880"/>
    <lineage>
        <taxon>Eukaryota</taxon>
        <taxon>Viridiplantae</taxon>
        <taxon>Streptophyta</taxon>
        <taxon>Embryophyta</taxon>
        <taxon>Tracheophyta</taxon>
        <taxon>Spermatophyta</taxon>
        <taxon>Magnoliopsida</taxon>
        <taxon>eudicotyledons</taxon>
        <taxon>Gunneridae</taxon>
        <taxon>Pentapetalae</taxon>
        <taxon>asterids</taxon>
        <taxon>campanulids</taxon>
        <taxon>Asterales</taxon>
        <taxon>Asteraceae</taxon>
        <taxon>Asteroideae</taxon>
        <taxon>Anthemideae</taxon>
        <taxon>Anthemidinae</taxon>
        <taxon>Tanacetum</taxon>
    </lineage>
</organism>
<accession>A0ABQ4WD33</accession>